<evidence type="ECO:0000256" key="9">
    <source>
        <dbReference type="ARBA" id="ARBA00040743"/>
    </source>
</evidence>
<evidence type="ECO:0000256" key="1">
    <source>
        <dbReference type="ARBA" id="ARBA00004382"/>
    </source>
</evidence>
<keyword evidence="15" id="KW-1185">Reference proteome</keyword>
<proteinExistence type="inferred from homology"/>
<evidence type="ECO:0000256" key="6">
    <source>
        <dbReference type="ARBA" id="ARBA00023136"/>
    </source>
</evidence>
<feature type="transmembrane region" description="Helical" evidence="12">
    <location>
        <begin position="12"/>
        <end position="33"/>
    </location>
</feature>
<gene>
    <name evidence="14" type="ORF">ABR189_17600</name>
</gene>
<evidence type="ECO:0000256" key="12">
    <source>
        <dbReference type="SAM" id="Phobius"/>
    </source>
</evidence>
<evidence type="ECO:0000256" key="7">
    <source>
        <dbReference type="ARBA" id="ARBA00023186"/>
    </source>
</evidence>
<dbReference type="PROSITE" id="PS50198">
    <property type="entry name" value="PPIC_PPIASE_2"/>
    <property type="match status" value="1"/>
</dbReference>
<keyword evidence="6 12" id="KW-0472">Membrane</keyword>
<evidence type="ECO:0000256" key="2">
    <source>
        <dbReference type="ARBA" id="ARBA00022475"/>
    </source>
</evidence>
<organism evidence="14 15">
    <name type="scientific">Chitinophaga defluvii</name>
    <dbReference type="NCBI Taxonomy" id="3163343"/>
    <lineage>
        <taxon>Bacteria</taxon>
        <taxon>Pseudomonadati</taxon>
        <taxon>Bacteroidota</taxon>
        <taxon>Chitinophagia</taxon>
        <taxon>Chitinophagales</taxon>
        <taxon>Chitinophagaceae</taxon>
        <taxon>Chitinophaga</taxon>
    </lineage>
</organism>
<keyword evidence="11" id="KW-0413">Isomerase</keyword>
<dbReference type="SUPFAM" id="SSF54534">
    <property type="entry name" value="FKBP-like"/>
    <property type="match status" value="1"/>
</dbReference>
<protein>
    <recommendedName>
        <fullName evidence="9">Periplasmic chaperone PpiD</fullName>
    </recommendedName>
    <alternativeName>
        <fullName evidence="10">Periplasmic folding chaperone</fullName>
    </alternativeName>
</protein>
<evidence type="ECO:0000256" key="3">
    <source>
        <dbReference type="ARBA" id="ARBA00022519"/>
    </source>
</evidence>
<evidence type="ECO:0000313" key="14">
    <source>
        <dbReference type="EMBL" id="MET6999207.1"/>
    </source>
</evidence>
<evidence type="ECO:0000259" key="13">
    <source>
        <dbReference type="PROSITE" id="PS50198"/>
    </source>
</evidence>
<sequence length="699" mass="77494">MSVIQKIRDKYAITIVVVICLAIVSFLLQDAFFGRGSLSQGSNTVGKVNGQELDRSEYDQRIKNEEENLRQQSPGGLNDQTRQYAQELAWNRFLNEQIMTAQFEKLGVEVTEAEKVDQFFGKHPNPIVVQYFTNPQTGQFDPALVKQAYSNVSQDKTGRMREMVRQLEDAVAKTQQQQKYQNLIKQGVYYPKWLADQQQKDNAQTATVSYVNVPYASIADSTIQVTDAELNKFIQDHKELFKVEESRKVEYLSFDALPSAADTAAAMKLMVELKAEMDTTKDIAGFINRNSEMKFFDGYVPKSSSMVPHKDSVVDLPIGAIFGPYYDGNTVAFAKMLDRKTMPDTAKIRFVLVSTQQGLADSIAKRRIDSVETAVKGGADFATMVAMYSDDESSKANGGEYELTPTTNFPVKEVKDFAFDGSKGQSKVMKTPYGYFLVQVMEQKNFGPAVKVAYLAKTVDASKETDGKAYAEANEFAGKNNSQVAFDKTIQKDGLNKRIADNIRPMDFVIPGIGQARELVRWAYEAKKGDVSTVFSFENKYVVAVLTSIRKEGLAPLEDVKPQVTAEVKKNKKAAQIIAKLQTPASLDAAAKTTSQPVLHAEGVTFATPFIASMGFEPRVAGAAFNKAWGTAKVSAPIEGNGGVFVIKVDAYQPAAQPAQDLATMQAAYEQGIKSMLDNQLFEVLKKKSKVEDNRFKFF</sequence>
<dbReference type="RefSeq" id="WP_354661775.1">
    <property type="nucleotide sequence ID" value="NZ_JBEXAC010000002.1"/>
</dbReference>
<evidence type="ECO:0000313" key="15">
    <source>
        <dbReference type="Proteomes" id="UP001549749"/>
    </source>
</evidence>
<dbReference type="Proteomes" id="UP001549749">
    <property type="component" value="Unassembled WGS sequence"/>
</dbReference>
<keyword evidence="7" id="KW-0143">Chaperone</keyword>
<comment type="caution">
    <text evidence="14">The sequence shown here is derived from an EMBL/GenBank/DDBJ whole genome shotgun (WGS) entry which is preliminary data.</text>
</comment>
<keyword evidence="11" id="KW-0697">Rotamase</keyword>
<keyword evidence="3" id="KW-0997">Cell inner membrane</keyword>
<dbReference type="Pfam" id="PF13623">
    <property type="entry name" value="SurA_N_2"/>
    <property type="match status" value="1"/>
</dbReference>
<dbReference type="InterPro" id="IPR046357">
    <property type="entry name" value="PPIase_dom_sf"/>
</dbReference>
<dbReference type="EMBL" id="JBEXAC010000002">
    <property type="protein sequence ID" value="MET6999207.1"/>
    <property type="molecule type" value="Genomic_DNA"/>
</dbReference>
<evidence type="ECO:0000256" key="8">
    <source>
        <dbReference type="ARBA" id="ARBA00038408"/>
    </source>
</evidence>
<keyword evidence="4 12" id="KW-0812">Transmembrane</keyword>
<dbReference type="Pfam" id="PF13616">
    <property type="entry name" value="Rotamase_3"/>
    <property type="match status" value="1"/>
</dbReference>
<dbReference type="PANTHER" id="PTHR47529:SF1">
    <property type="entry name" value="PERIPLASMIC CHAPERONE PPID"/>
    <property type="match status" value="1"/>
</dbReference>
<comment type="subcellular location">
    <subcellularLocation>
        <location evidence="1">Cell inner membrane</location>
        <topology evidence="1">Single-pass type II membrane protein</topology>
        <orientation evidence="1">Periplasmic side</orientation>
    </subcellularLocation>
</comment>
<reference evidence="14 15" key="1">
    <citation type="submission" date="2024-06" db="EMBL/GenBank/DDBJ databases">
        <title>Chitinophaga defluvii sp. nov., isolated from municipal sewage.</title>
        <authorList>
            <person name="Zhang L."/>
        </authorList>
    </citation>
    <scope>NUCLEOTIDE SEQUENCE [LARGE SCALE GENOMIC DNA]</scope>
    <source>
        <strain evidence="14 15">H8</strain>
    </source>
</reference>
<keyword evidence="2" id="KW-1003">Cell membrane</keyword>
<dbReference type="InterPro" id="IPR000297">
    <property type="entry name" value="PPIase_PpiC"/>
</dbReference>
<dbReference type="Gene3D" id="3.10.50.40">
    <property type="match status" value="1"/>
</dbReference>
<keyword evidence="5 12" id="KW-1133">Transmembrane helix</keyword>
<dbReference type="InterPro" id="IPR052029">
    <property type="entry name" value="PpiD_chaperone"/>
</dbReference>
<dbReference type="SUPFAM" id="SSF109998">
    <property type="entry name" value="Triger factor/SurA peptide-binding domain-like"/>
    <property type="match status" value="1"/>
</dbReference>
<dbReference type="PANTHER" id="PTHR47529">
    <property type="entry name" value="PEPTIDYL-PROLYL CIS-TRANS ISOMERASE D"/>
    <property type="match status" value="1"/>
</dbReference>
<accession>A0ABV2T848</accession>
<dbReference type="InterPro" id="IPR027304">
    <property type="entry name" value="Trigger_fact/SurA_dom_sf"/>
</dbReference>
<feature type="domain" description="PpiC" evidence="13">
    <location>
        <begin position="343"/>
        <end position="442"/>
    </location>
</feature>
<evidence type="ECO:0000256" key="5">
    <source>
        <dbReference type="ARBA" id="ARBA00022989"/>
    </source>
</evidence>
<evidence type="ECO:0000256" key="11">
    <source>
        <dbReference type="PROSITE-ProRule" id="PRU00278"/>
    </source>
</evidence>
<evidence type="ECO:0000256" key="4">
    <source>
        <dbReference type="ARBA" id="ARBA00022692"/>
    </source>
</evidence>
<evidence type="ECO:0000256" key="10">
    <source>
        <dbReference type="ARBA" id="ARBA00042775"/>
    </source>
</evidence>
<comment type="similarity">
    <text evidence="8">Belongs to the PpiD chaperone family.</text>
</comment>
<name>A0ABV2T848_9BACT</name>